<name>A0A4V5MPZ7_9SPHI</name>
<dbReference type="EMBL" id="SUME01000001">
    <property type="protein sequence ID" value="TJZ63158.1"/>
    <property type="molecule type" value="Genomic_DNA"/>
</dbReference>
<keyword evidence="5" id="KW-1185">Reference proteome</keyword>
<evidence type="ECO:0000313" key="4">
    <source>
        <dbReference type="EMBL" id="TJZ63158.1"/>
    </source>
</evidence>
<dbReference type="GO" id="GO:0004081">
    <property type="term" value="F:bis(5'-nucleosyl)-tetraphosphatase (asymmetrical) activity"/>
    <property type="evidence" value="ECO:0007669"/>
    <property type="project" value="TreeGrafter"/>
</dbReference>
<dbReference type="RefSeq" id="WP_136899704.1">
    <property type="nucleotide sequence ID" value="NZ_SUME01000001.1"/>
</dbReference>
<feature type="domain" description="Nudix hydrolase" evidence="3">
    <location>
        <begin position="71"/>
        <end position="200"/>
    </location>
</feature>
<dbReference type="Gene3D" id="3.90.79.10">
    <property type="entry name" value="Nucleoside Triphosphate Pyrophosphohydrolase"/>
    <property type="match status" value="1"/>
</dbReference>
<dbReference type="InterPro" id="IPR015797">
    <property type="entry name" value="NUDIX_hydrolase-like_dom_sf"/>
</dbReference>
<dbReference type="CDD" id="cd03673">
    <property type="entry name" value="NUDIX_Ap6A_hydrolase"/>
    <property type="match status" value="1"/>
</dbReference>
<dbReference type="AlphaFoldDB" id="A0A4V5MPZ7"/>
<protein>
    <submittedName>
        <fullName evidence="4">NUDIX domain-containing protein</fullName>
    </submittedName>
</protein>
<dbReference type="PROSITE" id="PS51462">
    <property type="entry name" value="NUDIX"/>
    <property type="match status" value="1"/>
</dbReference>
<dbReference type="GO" id="GO:0006167">
    <property type="term" value="P:AMP biosynthetic process"/>
    <property type="evidence" value="ECO:0007669"/>
    <property type="project" value="TreeGrafter"/>
</dbReference>
<accession>A0A4V5MPZ7</accession>
<reference evidence="4 5" key="1">
    <citation type="submission" date="2019-04" db="EMBL/GenBank/DDBJ databases">
        <title>Sphingobacterium olei sp. nov., isolated from oil-contaminated soil.</title>
        <authorList>
            <person name="Liu B."/>
        </authorList>
    </citation>
    <scope>NUCLEOTIDE SEQUENCE [LARGE SCALE GENOMIC DNA]</scope>
    <source>
        <strain evidence="4 5">HAL-9</strain>
    </source>
</reference>
<comment type="similarity">
    <text evidence="2">Belongs to the Nudix hydrolase family.</text>
</comment>
<organism evidence="4 5">
    <name type="scientific">Sphingobacterium olei</name>
    <dbReference type="NCBI Taxonomy" id="2571155"/>
    <lineage>
        <taxon>Bacteria</taxon>
        <taxon>Pseudomonadati</taxon>
        <taxon>Bacteroidota</taxon>
        <taxon>Sphingobacteriia</taxon>
        <taxon>Sphingobacteriales</taxon>
        <taxon>Sphingobacteriaceae</taxon>
        <taxon>Sphingobacterium</taxon>
    </lineage>
</organism>
<dbReference type="SUPFAM" id="SSF55811">
    <property type="entry name" value="Nudix"/>
    <property type="match status" value="1"/>
</dbReference>
<dbReference type="PANTHER" id="PTHR21340">
    <property type="entry name" value="DIADENOSINE 5,5-P1,P4-TETRAPHOSPHATE PYROPHOSPHOHYDROLASE MUTT"/>
    <property type="match status" value="1"/>
</dbReference>
<dbReference type="OrthoDB" id="9816289at2"/>
<evidence type="ECO:0000259" key="3">
    <source>
        <dbReference type="PROSITE" id="PS51462"/>
    </source>
</evidence>
<evidence type="ECO:0000256" key="1">
    <source>
        <dbReference type="ARBA" id="ARBA00022801"/>
    </source>
</evidence>
<keyword evidence="1 2" id="KW-0378">Hydrolase</keyword>
<dbReference type="InterPro" id="IPR020476">
    <property type="entry name" value="Nudix_hydrolase"/>
</dbReference>
<dbReference type="InterPro" id="IPR020084">
    <property type="entry name" value="NUDIX_hydrolase_CS"/>
</dbReference>
<dbReference type="PROSITE" id="PS00893">
    <property type="entry name" value="NUDIX_BOX"/>
    <property type="match status" value="1"/>
</dbReference>
<sequence>MAQIYKIYMNQSLLILADFTPKIKNDIQTVGLQEIDLEKLFNNSTKNSTVTYLYIHPEVEKVFKMVSSKLRIIKAAGGIVKNGDGHYLFIHRLGKWDLPKGKVEDNEKMRDAAVREVEEECGIKIHYLGKKAITTYHIYLMRGKIVLKQTNWYEMGVNKIPKLIPQLEEDIDRAEWLSKKDLNQVKENTYPLILEIVNEKILK</sequence>
<dbReference type="InterPro" id="IPR000086">
    <property type="entry name" value="NUDIX_hydrolase_dom"/>
</dbReference>
<gene>
    <name evidence="4" type="ORF">FAZ15_02355</name>
</gene>
<proteinExistence type="inferred from homology"/>
<evidence type="ECO:0000256" key="2">
    <source>
        <dbReference type="RuleBase" id="RU003476"/>
    </source>
</evidence>
<dbReference type="PRINTS" id="PR00502">
    <property type="entry name" value="NUDIXFAMILY"/>
</dbReference>
<dbReference type="InterPro" id="IPR051325">
    <property type="entry name" value="Nudix_hydrolase_domain"/>
</dbReference>
<evidence type="ECO:0000313" key="5">
    <source>
        <dbReference type="Proteomes" id="UP000306808"/>
    </source>
</evidence>
<dbReference type="PANTHER" id="PTHR21340:SF0">
    <property type="entry name" value="BIS(5'-NUCLEOSYL)-TETRAPHOSPHATASE [ASYMMETRICAL]"/>
    <property type="match status" value="1"/>
</dbReference>
<dbReference type="Proteomes" id="UP000306808">
    <property type="component" value="Unassembled WGS sequence"/>
</dbReference>
<dbReference type="Pfam" id="PF00293">
    <property type="entry name" value="NUDIX"/>
    <property type="match status" value="1"/>
</dbReference>
<dbReference type="GO" id="GO:0006754">
    <property type="term" value="P:ATP biosynthetic process"/>
    <property type="evidence" value="ECO:0007669"/>
    <property type="project" value="TreeGrafter"/>
</dbReference>
<comment type="caution">
    <text evidence="4">The sequence shown here is derived from an EMBL/GenBank/DDBJ whole genome shotgun (WGS) entry which is preliminary data.</text>
</comment>